<dbReference type="Proteomes" id="UP000887574">
    <property type="component" value="Unplaced"/>
</dbReference>
<evidence type="ECO:0000313" key="2">
    <source>
        <dbReference type="WBParaSite" id="jg13254"/>
    </source>
</evidence>
<sequence>MCADRNAQEGAIMDRRRWHRRSSSPQYRKDFLEFRLDTAIQRMNQRLYRKIISFFGLKSSKCREIRPIEKNWKLSESL</sequence>
<name>A0A915CX50_9BILA</name>
<protein>
    <submittedName>
        <fullName evidence="2">Uncharacterized protein</fullName>
    </submittedName>
</protein>
<accession>A0A915CX50</accession>
<evidence type="ECO:0000313" key="1">
    <source>
        <dbReference type="Proteomes" id="UP000887574"/>
    </source>
</evidence>
<proteinExistence type="predicted"/>
<organism evidence="1 2">
    <name type="scientific">Ditylenchus dipsaci</name>
    <dbReference type="NCBI Taxonomy" id="166011"/>
    <lineage>
        <taxon>Eukaryota</taxon>
        <taxon>Metazoa</taxon>
        <taxon>Ecdysozoa</taxon>
        <taxon>Nematoda</taxon>
        <taxon>Chromadorea</taxon>
        <taxon>Rhabditida</taxon>
        <taxon>Tylenchina</taxon>
        <taxon>Tylenchomorpha</taxon>
        <taxon>Sphaerularioidea</taxon>
        <taxon>Anguinidae</taxon>
        <taxon>Anguininae</taxon>
        <taxon>Ditylenchus</taxon>
    </lineage>
</organism>
<reference evidence="2" key="1">
    <citation type="submission" date="2022-11" db="UniProtKB">
        <authorList>
            <consortium name="WormBaseParasite"/>
        </authorList>
    </citation>
    <scope>IDENTIFICATION</scope>
</reference>
<keyword evidence="1" id="KW-1185">Reference proteome</keyword>
<dbReference type="AlphaFoldDB" id="A0A915CX50"/>
<dbReference type="WBParaSite" id="jg13254">
    <property type="protein sequence ID" value="jg13254"/>
    <property type="gene ID" value="jg13254"/>
</dbReference>